<protein>
    <recommendedName>
        <fullName evidence="3">Glutamine synthetase</fullName>
    </recommendedName>
    <alternativeName>
        <fullName evidence="8">Glutamate--ammonia ligase</fullName>
    </alternativeName>
</protein>
<dbReference type="eggNOG" id="COG0174">
    <property type="taxonomic scope" value="Bacteria"/>
</dbReference>
<feature type="binding site" evidence="9">
    <location>
        <position position="339"/>
    </location>
    <ligand>
        <name>L-glutamate</name>
        <dbReference type="ChEBI" id="CHEBI:29985"/>
    </ligand>
</feature>
<dbReference type="InterPro" id="IPR014746">
    <property type="entry name" value="Gln_synth/guanido_kin_cat_dom"/>
</dbReference>
<feature type="binding site" evidence="9">
    <location>
        <position position="327"/>
    </location>
    <ligand>
        <name>L-glutamate</name>
        <dbReference type="ChEBI" id="CHEBI:29985"/>
    </ligand>
</feature>
<feature type="binding site" evidence="10">
    <location>
        <begin position="271"/>
        <end position="273"/>
    </location>
    <ligand>
        <name>ATP</name>
        <dbReference type="ChEBI" id="CHEBI:30616"/>
    </ligand>
</feature>
<dbReference type="GO" id="GO:0006542">
    <property type="term" value="P:glutamine biosynthetic process"/>
    <property type="evidence" value="ECO:0007669"/>
    <property type="project" value="InterPro"/>
</dbReference>
<feature type="binding site" evidence="9">
    <location>
        <position position="360"/>
    </location>
    <ligand>
        <name>L-glutamate</name>
        <dbReference type="ChEBI" id="CHEBI:29985"/>
    </ligand>
</feature>
<feature type="binding site" evidence="9">
    <location>
        <position position="321"/>
    </location>
    <ligand>
        <name>L-glutamate</name>
        <dbReference type="ChEBI" id="CHEBI:29985"/>
    </ligand>
</feature>
<evidence type="ECO:0000256" key="8">
    <source>
        <dbReference type="ARBA" id="ARBA00030668"/>
    </source>
</evidence>
<feature type="binding site" evidence="10">
    <location>
        <position position="207"/>
    </location>
    <ligand>
        <name>ATP</name>
        <dbReference type="ChEBI" id="CHEBI:30616"/>
    </ligand>
</feature>
<evidence type="ECO:0000313" key="18">
    <source>
        <dbReference type="Proteomes" id="UP000007881"/>
    </source>
</evidence>
<dbReference type="STRING" id="1142394.PSMK_05880"/>
<feature type="domain" description="GS catalytic" evidence="16">
    <location>
        <begin position="105"/>
        <end position="470"/>
    </location>
</feature>
<dbReference type="PANTHER" id="PTHR43407">
    <property type="entry name" value="GLUTAMINE SYNTHETASE"/>
    <property type="match status" value="1"/>
</dbReference>
<dbReference type="InterPro" id="IPR004809">
    <property type="entry name" value="Gln_synth_I"/>
</dbReference>
<organism evidence="17 18">
    <name type="scientific">Phycisphaera mikurensis (strain NBRC 102666 / KCTC 22515 / FYK2301M01)</name>
    <dbReference type="NCBI Taxonomy" id="1142394"/>
    <lineage>
        <taxon>Bacteria</taxon>
        <taxon>Pseudomonadati</taxon>
        <taxon>Planctomycetota</taxon>
        <taxon>Phycisphaerae</taxon>
        <taxon>Phycisphaerales</taxon>
        <taxon>Phycisphaeraceae</taxon>
        <taxon>Phycisphaera</taxon>
    </lineage>
</organism>
<dbReference type="AlphaFoldDB" id="I0IBV9"/>
<feature type="binding site" evidence="9">
    <location>
        <begin position="264"/>
        <end position="265"/>
    </location>
    <ligand>
        <name>L-glutamate</name>
        <dbReference type="ChEBI" id="CHEBI:29985"/>
    </ligand>
</feature>
<dbReference type="InterPro" id="IPR036651">
    <property type="entry name" value="Gln_synt_N_sf"/>
</dbReference>
<dbReference type="PROSITE" id="PS51987">
    <property type="entry name" value="GS_CATALYTIC"/>
    <property type="match status" value="1"/>
</dbReference>
<dbReference type="PATRIC" id="fig|1142394.8.peg.603"/>
<evidence type="ECO:0000256" key="3">
    <source>
        <dbReference type="ARBA" id="ARBA00021364"/>
    </source>
</evidence>
<dbReference type="RefSeq" id="WP_014435967.1">
    <property type="nucleotide sequence ID" value="NC_017080.1"/>
</dbReference>
<dbReference type="GO" id="GO:0005524">
    <property type="term" value="F:ATP binding"/>
    <property type="evidence" value="ECO:0007669"/>
    <property type="project" value="UniProtKB-KW"/>
</dbReference>
<dbReference type="PANTHER" id="PTHR43407:SF1">
    <property type="entry name" value="LENGSIN"/>
    <property type="match status" value="1"/>
</dbReference>
<comment type="cofactor">
    <cofactor evidence="11">
        <name>Mg(2+)</name>
        <dbReference type="ChEBI" id="CHEBI:18420"/>
    </cofactor>
    <text evidence="11">Binds 2 Mg(2+) ions per subunit.</text>
</comment>
<comment type="subcellular location">
    <subcellularLocation>
        <location evidence="1">Cytoplasm</location>
    </subcellularLocation>
</comment>
<gene>
    <name evidence="17" type="primary">glnA</name>
    <name evidence="17" type="ordered locus">PSMK_05880</name>
</gene>
<dbReference type="InterPro" id="IPR008147">
    <property type="entry name" value="Gln_synt_N"/>
</dbReference>
<dbReference type="InterPro" id="IPR027303">
    <property type="entry name" value="Gln_synth_gly_rich_site"/>
</dbReference>
<feature type="binding site" evidence="11">
    <location>
        <position position="269"/>
    </location>
    <ligand>
        <name>Mg(2+)</name>
        <dbReference type="ChEBI" id="CHEBI:18420"/>
        <label>1</label>
    </ligand>
</feature>
<dbReference type="Proteomes" id="UP000007881">
    <property type="component" value="Chromosome"/>
</dbReference>
<name>I0IBV9_PHYMF</name>
<sequence>MTADEIAGHMKTGEFEFLDCRFLDFPGLWQNCTYTASEVDADRLAGGFGFDGSAIRGWQAINESDMLLVPDCDTARRDPFAERATLAVICDVRDPVTKKTYGRDPRAVAKKAQKHLEATGIADTAHFGPELEFFLFDRVRFDQTTNAAWYEVDSAEGVWNRGSDHPGNRGHQIPIRQGYFPCPPVDTMHDLRGEMAATMQSLGIRVECHHHEVATGGQQEIDLRFDALLPMADKCMFYKHVVKRVAANHGRVATFMAKPLLGDNGSGMHTHFSLWKDDEPVFAGRRYAGLSQLGLWAIGGILRHTPSLLAFCAPGTNSYKRLVPGFEAPVSLVYSSRNRSAAIRIPRYDDRPGSKRLEFRCPDPSANPYLAFSAILMAALDGIQNEIDPGDPVDLDLYDLEPERFAAIPRTPATLDEALSALDADRGYLLAGDVFPADLIDGWIAYKRQHEVDALRARPHPHEFEMYFHS</sequence>
<feature type="binding site" evidence="11">
    <location>
        <position position="132"/>
    </location>
    <ligand>
        <name>Mg(2+)</name>
        <dbReference type="ChEBI" id="CHEBI:18420"/>
        <label>1</label>
    </ligand>
</feature>
<dbReference type="OrthoDB" id="9807095at2"/>
<evidence type="ECO:0000259" key="16">
    <source>
        <dbReference type="PROSITE" id="PS51987"/>
    </source>
</evidence>
<evidence type="ECO:0000256" key="13">
    <source>
        <dbReference type="PROSITE-ProRule" id="PRU01330"/>
    </source>
</evidence>
<keyword evidence="11" id="KW-0460">Magnesium</keyword>
<dbReference type="KEGG" id="phm:PSMK_05880"/>
<dbReference type="GO" id="GO:0004356">
    <property type="term" value="F:glutamine synthetase activity"/>
    <property type="evidence" value="ECO:0007669"/>
    <property type="project" value="InterPro"/>
</dbReference>
<evidence type="ECO:0000256" key="9">
    <source>
        <dbReference type="PIRSR" id="PIRSR604809-1"/>
    </source>
</evidence>
<reference evidence="17 18" key="1">
    <citation type="submission" date="2012-02" db="EMBL/GenBank/DDBJ databases">
        <title>Complete genome sequence of Phycisphaera mikurensis NBRC 102666.</title>
        <authorList>
            <person name="Ankai A."/>
            <person name="Hosoyama A."/>
            <person name="Terui Y."/>
            <person name="Sekine M."/>
            <person name="Fukai R."/>
            <person name="Kato Y."/>
            <person name="Nakamura S."/>
            <person name="Yamada-Narita S."/>
            <person name="Kawakoshi A."/>
            <person name="Fukunaga Y."/>
            <person name="Yamazaki S."/>
            <person name="Fujita N."/>
        </authorList>
    </citation>
    <scope>NUCLEOTIDE SEQUENCE [LARGE SCALE GENOMIC DNA]</scope>
    <source>
        <strain evidence="18">NBRC 102666 / KCTC 22515 / FYK2301M01</strain>
    </source>
</reference>
<dbReference type="Gene3D" id="3.10.20.70">
    <property type="entry name" value="Glutamine synthetase, N-terminal domain"/>
    <property type="match status" value="1"/>
</dbReference>
<evidence type="ECO:0000256" key="11">
    <source>
        <dbReference type="PIRSR" id="PIRSR604809-3"/>
    </source>
</evidence>
<dbReference type="SUPFAM" id="SSF55931">
    <property type="entry name" value="Glutamine synthetase/guanido kinase"/>
    <property type="match status" value="1"/>
</dbReference>
<keyword evidence="12" id="KW-0597">Phosphoprotein</keyword>
<evidence type="ECO:0000256" key="1">
    <source>
        <dbReference type="ARBA" id="ARBA00004496"/>
    </source>
</evidence>
<comment type="similarity">
    <text evidence="2 13 14">Belongs to the glutamine synthetase family.</text>
</comment>
<dbReference type="SUPFAM" id="SSF54368">
    <property type="entry name" value="Glutamine synthetase, N-terminal domain"/>
    <property type="match status" value="1"/>
</dbReference>
<evidence type="ECO:0000256" key="14">
    <source>
        <dbReference type="RuleBase" id="RU000384"/>
    </source>
</evidence>
<keyword evidence="5 17" id="KW-0436">Ligase</keyword>
<feature type="binding site" evidence="11">
    <location>
        <position position="212"/>
    </location>
    <ligand>
        <name>Mg(2+)</name>
        <dbReference type="ChEBI" id="CHEBI:18420"/>
        <label>1</label>
    </ligand>
</feature>
<keyword evidence="11" id="KW-0479">Metal-binding</keyword>
<dbReference type="GO" id="GO:0019740">
    <property type="term" value="P:nitrogen utilization"/>
    <property type="evidence" value="ECO:0007669"/>
    <property type="project" value="TreeGrafter"/>
</dbReference>
<evidence type="ECO:0000256" key="6">
    <source>
        <dbReference type="ARBA" id="ARBA00022741"/>
    </source>
</evidence>
<feature type="binding site" evidence="11">
    <location>
        <position position="358"/>
    </location>
    <ligand>
        <name>Mg(2+)</name>
        <dbReference type="ChEBI" id="CHEBI:18420"/>
        <label>1</label>
    </ligand>
</feature>
<feature type="binding site" evidence="11">
    <location>
        <position position="130"/>
    </location>
    <ligand>
        <name>Mg(2+)</name>
        <dbReference type="ChEBI" id="CHEBI:18420"/>
        <label>1</label>
    </ligand>
</feature>
<evidence type="ECO:0000313" key="17">
    <source>
        <dbReference type="EMBL" id="BAM02747.1"/>
    </source>
</evidence>
<dbReference type="PROSITE" id="PS00181">
    <property type="entry name" value="GLNA_ATP"/>
    <property type="match status" value="1"/>
</dbReference>
<keyword evidence="7 10" id="KW-0067">ATP-binding</keyword>
<proteinExistence type="inferred from homology"/>
<keyword evidence="6 10" id="KW-0547">Nucleotide-binding</keyword>
<dbReference type="GO" id="GO:0046872">
    <property type="term" value="F:metal ion binding"/>
    <property type="evidence" value="ECO:0007669"/>
    <property type="project" value="UniProtKB-KW"/>
</dbReference>
<dbReference type="GO" id="GO:0005737">
    <property type="term" value="C:cytoplasm"/>
    <property type="evidence" value="ECO:0007669"/>
    <property type="project" value="UniProtKB-SubCell"/>
</dbReference>
<dbReference type="PROSITE" id="PS51986">
    <property type="entry name" value="GS_BETA_GRASP"/>
    <property type="match status" value="1"/>
</dbReference>
<evidence type="ECO:0000256" key="4">
    <source>
        <dbReference type="ARBA" id="ARBA00022490"/>
    </source>
</evidence>
<evidence type="ECO:0000256" key="10">
    <source>
        <dbReference type="PIRSR" id="PIRSR604809-2"/>
    </source>
</evidence>
<keyword evidence="18" id="KW-1185">Reference proteome</keyword>
<evidence type="ECO:0000259" key="15">
    <source>
        <dbReference type="PROSITE" id="PS51986"/>
    </source>
</evidence>
<dbReference type="EMBL" id="AP012338">
    <property type="protein sequence ID" value="BAM02747.1"/>
    <property type="molecule type" value="Genomic_DNA"/>
</dbReference>
<dbReference type="NCBIfam" id="TIGR00653">
    <property type="entry name" value="GlnA"/>
    <property type="match status" value="1"/>
</dbReference>
<dbReference type="HOGENOM" id="CLU_017290_1_2_0"/>
<evidence type="ECO:0000256" key="7">
    <source>
        <dbReference type="ARBA" id="ARBA00022840"/>
    </source>
</evidence>
<feature type="modified residue" description="O-AMP-tyrosine" evidence="12">
    <location>
        <position position="398"/>
    </location>
</feature>
<dbReference type="Gene3D" id="3.30.590.10">
    <property type="entry name" value="Glutamine synthetase/guanido kinase, catalytic domain"/>
    <property type="match status" value="1"/>
</dbReference>
<evidence type="ECO:0000256" key="5">
    <source>
        <dbReference type="ARBA" id="ARBA00022598"/>
    </source>
</evidence>
<accession>I0IBV9</accession>
<feature type="binding site" evidence="11">
    <location>
        <position position="220"/>
    </location>
    <ligand>
        <name>Mg(2+)</name>
        <dbReference type="ChEBI" id="CHEBI:18420"/>
        <label>1</label>
    </ligand>
</feature>
<dbReference type="SMART" id="SM01230">
    <property type="entry name" value="Gln-synt_C"/>
    <property type="match status" value="1"/>
</dbReference>
<dbReference type="Pfam" id="PF03951">
    <property type="entry name" value="Gln-synt_N"/>
    <property type="match status" value="1"/>
</dbReference>
<feature type="binding site" evidence="10">
    <location>
        <position position="339"/>
    </location>
    <ligand>
        <name>ATP</name>
        <dbReference type="ChEBI" id="CHEBI:30616"/>
    </ligand>
</feature>
<dbReference type="GO" id="GO:0016020">
    <property type="term" value="C:membrane"/>
    <property type="evidence" value="ECO:0007669"/>
    <property type="project" value="TreeGrafter"/>
</dbReference>
<evidence type="ECO:0000256" key="2">
    <source>
        <dbReference type="ARBA" id="ARBA00009897"/>
    </source>
</evidence>
<evidence type="ECO:0000256" key="12">
    <source>
        <dbReference type="PIRSR" id="PIRSR604809-50"/>
    </source>
</evidence>
<dbReference type="InterPro" id="IPR008146">
    <property type="entry name" value="Gln_synth_cat_dom"/>
</dbReference>
<keyword evidence="4" id="KW-0963">Cytoplasm</keyword>
<dbReference type="Pfam" id="PF00120">
    <property type="entry name" value="Gln-synt_C"/>
    <property type="match status" value="1"/>
</dbReference>
<feature type="domain" description="GS beta-grasp" evidence="15">
    <location>
        <begin position="13"/>
        <end position="97"/>
    </location>
</feature>